<reference evidence="2 3" key="1">
    <citation type="submission" date="2020-04" db="EMBL/GenBank/DDBJ databases">
        <title>Genomic insights into acetone-butanol-ethanol (ABE) fermentation by sequencing solventogenic clostridia strains.</title>
        <authorList>
            <person name="Brown S."/>
        </authorList>
    </citation>
    <scope>NUCLEOTIDE SEQUENCE [LARGE SCALE GENOMIC DNA]</scope>
    <source>
        <strain evidence="2 3">DJ011</strain>
    </source>
</reference>
<keyword evidence="3" id="KW-1185">Reference proteome</keyword>
<evidence type="ECO:0000259" key="1">
    <source>
        <dbReference type="PROSITE" id="PS51186"/>
    </source>
</evidence>
<dbReference type="Proteomes" id="UP000563151">
    <property type="component" value="Unassembled WGS sequence"/>
</dbReference>
<dbReference type="Gene3D" id="3.40.630.30">
    <property type="match status" value="1"/>
</dbReference>
<dbReference type="PANTHER" id="PTHR43415:SF3">
    <property type="entry name" value="GNAT-FAMILY ACETYLTRANSFERASE"/>
    <property type="match status" value="1"/>
</dbReference>
<dbReference type="PANTHER" id="PTHR43415">
    <property type="entry name" value="SPERMIDINE N(1)-ACETYLTRANSFERASE"/>
    <property type="match status" value="1"/>
</dbReference>
<gene>
    <name evidence="2" type="ORF">HGG79_07160</name>
</gene>
<sequence>MLFKSSKIKLRKITSDDSILYNKWRNDTEVMTSTNPFLDLYNMEETEEFVNQVILGSNSSKSYIILEYKTERPIGIISLINIDYKNRNGECIIDIGEKDYWGKGYATEAMRLLLDYGFLEMNLHRIYLKVFSFNKKAIKLYEKMGFQCEGKSRESLFRKGSWHDTVHMGILKEEYTKIIIK</sequence>
<dbReference type="Pfam" id="PF13302">
    <property type="entry name" value="Acetyltransf_3"/>
    <property type="match status" value="1"/>
</dbReference>
<feature type="domain" description="N-acetyltransferase" evidence="1">
    <location>
        <begin position="8"/>
        <end position="173"/>
    </location>
</feature>
<evidence type="ECO:0000313" key="3">
    <source>
        <dbReference type="Proteomes" id="UP000563151"/>
    </source>
</evidence>
<dbReference type="EMBL" id="JAAZWO010000006">
    <property type="protein sequence ID" value="MBC2397553.1"/>
    <property type="molecule type" value="Genomic_DNA"/>
</dbReference>
<accession>A0A923J1N0</accession>
<proteinExistence type="predicted"/>
<name>A0A923J1N0_CLOTT</name>
<dbReference type="GO" id="GO:0016747">
    <property type="term" value="F:acyltransferase activity, transferring groups other than amino-acyl groups"/>
    <property type="evidence" value="ECO:0007669"/>
    <property type="project" value="InterPro"/>
</dbReference>
<evidence type="ECO:0000313" key="2">
    <source>
        <dbReference type="EMBL" id="MBC2397553.1"/>
    </source>
</evidence>
<protein>
    <submittedName>
        <fullName evidence="2">GNAT family N-acetyltransferase</fullName>
    </submittedName>
</protein>
<dbReference type="RefSeq" id="WP_035148874.1">
    <property type="nucleotide sequence ID" value="NZ_JAAZWO010000006.1"/>
</dbReference>
<dbReference type="AlphaFoldDB" id="A0A923J1N0"/>
<dbReference type="SUPFAM" id="SSF55729">
    <property type="entry name" value="Acyl-CoA N-acyltransferases (Nat)"/>
    <property type="match status" value="1"/>
</dbReference>
<comment type="caution">
    <text evidence="2">The sequence shown here is derived from an EMBL/GenBank/DDBJ whole genome shotgun (WGS) entry which is preliminary data.</text>
</comment>
<dbReference type="PROSITE" id="PS51186">
    <property type="entry name" value="GNAT"/>
    <property type="match status" value="1"/>
</dbReference>
<dbReference type="CDD" id="cd04301">
    <property type="entry name" value="NAT_SF"/>
    <property type="match status" value="1"/>
</dbReference>
<organism evidence="2 3">
    <name type="scientific">Clostridium tetanomorphum</name>
    <dbReference type="NCBI Taxonomy" id="1553"/>
    <lineage>
        <taxon>Bacteria</taxon>
        <taxon>Bacillati</taxon>
        <taxon>Bacillota</taxon>
        <taxon>Clostridia</taxon>
        <taxon>Eubacteriales</taxon>
        <taxon>Clostridiaceae</taxon>
        <taxon>Clostridium</taxon>
    </lineage>
</organism>
<dbReference type="InterPro" id="IPR016181">
    <property type="entry name" value="Acyl_CoA_acyltransferase"/>
</dbReference>
<dbReference type="InterPro" id="IPR000182">
    <property type="entry name" value="GNAT_dom"/>
</dbReference>